<dbReference type="Gene3D" id="3.90.1150.10">
    <property type="entry name" value="Aspartate Aminotransferase, domain 1"/>
    <property type="match status" value="1"/>
</dbReference>
<evidence type="ECO:0000256" key="4">
    <source>
        <dbReference type="ARBA" id="ARBA00007441"/>
    </source>
</evidence>
<name>A0A5B8XER0_9RICK</name>
<dbReference type="EC" id="2.6.1.79" evidence="7"/>
<comment type="cofactor">
    <cofactor evidence="1">
        <name>pyridoxal 5'-phosphate</name>
        <dbReference type="ChEBI" id="CHEBI:597326"/>
    </cofactor>
</comment>
<evidence type="ECO:0000256" key="9">
    <source>
        <dbReference type="ARBA" id="ARBA00022576"/>
    </source>
</evidence>
<evidence type="ECO:0000256" key="8">
    <source>
        <dbReference type="ARBA" id="ARBA00021103"/>
    </source>
</evidence>
<evidence type="ECO:0000256" key="2">
    <source>
        <dbReference type="ARBA" id="ARBA00002385"/>
    </source>
</evidence>
<dbReference type="OrthoDB" id="9804407at2"/>
<sequence>MISNLLSKIKPSPTIAMSNRAKELKNQGIYVIDFSVGEPDLPTPKHICDAVNEAMEKGMTRYTIVDGTIDLRKAICGKLLRENGLNYDISEISVGTGAKQVIFNAMMASINAGDEVIIPTPSWVSYVDIVAMFDGVPVLVPTKMEDNFCLKAADLEAKITPKTKWLMLNSPSNPTGSVYSPESLAEIADVLRKNPHVNIMTDDIYEHIIFDDLKFTNILNIAPDLSEKVMIINGVSKSYCMTGFRIGYGACKNKNLIGAMRTIQSQSTSSPNAMAQYAAQIALNSSESMVKILEMRKIMQERRDFVYAELSKIDGIKTLMGQGAFYAFSDISALIGRVTKNGVKISSGNDFCNELLAQKYVATVSGEAFGTPNHFRLSFSTDMETIKSGIEKIREFIMSLG</sequence>
<dbReference type="GO" id="GO:0006520">
    <property type="term" value="P:amino acid metabolic process"/>
    <property type="evidence" value="ECO:0007669"/>
    <property type="project" value="InterPro"/>
</dbReference>
<evidence type="ECO:0000256" key="1">
    <source>
        <dbReference type="ARBA" id="ARBA00001933"/>
    </source>
</evidence>
<dbReference type="Proteomes" id="UP000321934">
    <property type="component" value="Chromosome"/>
</dbReference>
<organism evidence="16 17">
    <name type="scientific">Candidatus Deianiraea vastatrix</name>
    <dbReference type="NCBI Taxonomy" id="2163644"/>
    <lineage>
        <taxon>Bacteria</taxon>
        <taxon>Pseudomonadati</taxon>
        <taxon>Pseudomonadota</taxon>
        <taxon>Alphaproteobacteria</taxon>
        <taxon>Rickettsiales</taxon>
        <taxon>Candidatus Deianiraeaceae</taxon>
        <taxon>Candidatus Deianiraea</taxon>
    </lineage>
</organism>
<comment type="similarity">
    <text evidence="4">Belongs to the class-I pyridoxal-phosphate-dependent aminotransferase family.</text>
</comment>
<comment type="subcellular location">
    <subcellularLocation>
        <location evidence="3">Cytoplasm</location>
    </subcellularLocation>
</comment>
<dbReference type="Pfam" id="PF00155">
    <property type="entry name" value="Aminotran_1_2"/>
    <property type="match status" value="1"/>
</dbReference>
<dbReference type="PANTHER" id="PTHR46383">
    <property type="entry name" value="ASPARTATE AMINOTRANSFERASE"/>
    <property type="match status" value="1"/>
</dbReference>
<dbReference type="GO" id="GO:0033854">
    <property type="term" value="F:glutamate-prephenate aminotransferase activity"/>
    <property type="evidence" value="ECO:0007669"/>
    <property type="project" value="UniProtKB-EC"/>
</dbReference>
<keyword evidence="11" id="KW-0663">Pyridoxal phosphate</keyword>
<comment type="catalytic activity">
    <reaction evidence="13">
        <text>L-arogenate + 2-oxoglutarate = prephenate + L-glutamate</text>
        <dbReference type="Rhea" id="RHEA:22880"/>
        <dbReference type="ChEBI" id="CHEBI:16810"/>
        <dbReference type="ChEBI" id="CHEBI:29934"/>
        <dbReference type="ChEBI" id="CHEBI:29985"/>
        <dbReference type="ChEBI" id="CHEBI:58180"/>
        <dbReference type="EC" id="2.6.1.79"/>
    </reaction>
</comment>
<evidence type="ECO:0000313" key="17">
    <source>
        <dbReference type="Proteomes" id="UP000321934"/>
    </source>
</evidence>
<evidence type="ECO:0000256" key="12">
    <source>
        <dbReference type="ARBA" id="ARBA00030923"/>
    </source>
</evidence>
<evidence type="ECO:0000259" key="15">
    <source>
        <dbReference type="Pfam" id="PF00155"/>
    </source>
</evidence>
<accession>A0A5B8XER0</accession>
<dbReference type="PRINTS" id="PR00753">
    <property type="entry name" value="ACCSYNTHASE"/>
</dbReference>
<reference evidence="16 17" key="1">
    <citation type="journal article" date="2019" name="ISME J.">
        <title>Deianiraea, an extracellular bacterium associated with the ciliate Paramecium, suggests an alternative scenario for the evolution of Rickettsiales.</title>
        <authorList>
            <person name="Castelli M."/>
            <person name="Sabaneyeva E."/>
            <person name="Lanzoni O."/>
            <person name="Lebedeva N."/>
            <person name="Floriano A.M."/>
            <person name="Gaiarsa S."/>
            <person name="Benken K."/>
            <person name="Modeo L."/>
            <person name="Bandi C."/>
            <person name="Potekhin A."/>
            <person name="Sassera D."/>
            <person name="Petroni G."/>
        </authorList>
    </citation>
    <scope>NUCLEOTIDE SEQUENCE [LARGE SCALE GENOMIC DNA]</scope>
    <source>
        <strain evidence="16">CyL4-1</strain>
    </source>
</reference>
<comment type="catalytic activity">
    <reaction evidence="14">
        <text>L-aspartate + 2-oxoglutarate = oxaloacetate + L-glutamate</text>
        <dbReference type="Rhea" id="RHEA:21824"/>
        <dbReference type="ChEBI" id="CHEBI:16452"/>
        <dbReference type="ChEBI" id="CHEBI:16810"/>
        <dbReference type="ChEBI" id="CHEBI:29985"/>
        <dbReference type="ChEBI" id="CHEBI:29991"/>
        <dbReference type="EC" id="2.6.1.1"/>
    </reaction>
</comment>
<keyword evidence="9 16" id="KW-0032">Aminotransferase</keyword>
<gene>
    <name evidence="16" type="ORF">Deia_00080</name>
</gene>
<evidence type="ECO:0000313" key="16">
    <source>
        <dbReference type="EMBL" id="QED22894.1"/>
    </source>
</evidence>
<feature type="domain" description="Aminotransferase class I/classII large" evidence="15">
    <location>
        <begin position="31"/>
        <end position="393"/>
    </location>
</feature>
<comment type="subunit">
    <text evidence="5">Homodimer.</text>
</comment>
<dbReference type="EMBL" id="CP029077">
    <property type="protein sequence ID" value="QED22894.1"/>
    <property type="molecule type" value="Genomic_DNA"/>
</dbReference>
<protein>
    <recommendedName>
        <fullName evidence="8">Probable aspartate/prephenate aminotransferase</fullName>
        <ecNumber evidence="6">2.6.1.1</ecNumber>
        <ecNumber evidence="7">2.6.1.79</ecNumber>
    </recommendedName>
    <alternativeName>
        <fullName evidence="12">Transaminase A</fullName>
    </alternativeName>
</protein>
<dbReference type="EC" id="2.6.1.1" evidence="6"/>
<dbReference type="AlphaFoldDB" id="A0A5B8XER0"/>
<evidence type="ECO:0000256" key="13">
    <source>
        <dbReference type="ARBA" id="ARBA00047771"/>
    </source>
</evidence>
<dbReference type="GO" id="GO:0004069">
    <property type="term" value="F:L-aspartate:2-oxoglutarate aminotransferase activity"/>
    <property type="evidence" value="ECO:0007669"/>
    <property type="project" value="UniProtKB-EC"/>
</dbReference>
<dbReference type="InterPro" id="IPR050596">
    <property type="entry name" value="AspAT/PAT-like"/>
</dbReference>
<evidence type="ECO:0000256" key="11">
    <source>
        <dbReference type="ARBA" id="ARBA00022898"/>
    </source>
</evidence>
<dbReference type="RefSeq" id="WP_146820202.1">
    <property type="nucleotide sequence ID" value="NZ_CP029077.1"/>
</dbReference>
<dbReference type="InterPro" id="IPR015421">
    <property type="entry name" value="PyrdxlP-dep_Trfase_major"/>
</dbReference>
<dbReference type="SUPFAM" id="SSF53383">
    <property type="entry name" value="PLP-dependent transferases"/>
    <property type="match status" value="1"/>
</dbReference>
<evidence type="ECO:0000256" key="7">
    <source>
        <dbReference type="ARBA" id="ARBA00013158"/>
    </source>
</evidence>
<dbReference type="GO" id="GO:0030170">
    <property type="term" value="F:pyridoxal phosphate binding"/>
    <property type="evidence" value="ECO:0007669"/>
    <property type="project" value="InterPro"/>
</dbReference>
<evidence type="ECO:0000256" key="14">
    <source>
        <dbReference type="ARBA" id="ARBA00049185"/>
    </source>
</evidence>
<dbReference type="FunFam" id="3.40.640.10:FF:000033">
    <property type="entry name" value="Aspartate aminotransferase"/>
    <property type="match status" value="1"/>
</dbReference>
<evidence type="ECO:0000256" key="10">
    <source>
        <dbReference type="ARBA" id="ARBA00022679"/>
    </source>
</evidence>
<dbReference type="PANTHER" id="PTHR46383:SF1">
    <property type="entry name" value="ASPARTATE AMINOTRANSFERASE"/>
    <property type="match status" value="1"/>
</dbReference>
<dbReference type="InterPro" id="IPR004839">
    <property type="entry name" value="Aminotransferase_I/II_large"/>
</dbReference>
<proteinExistence type="inferred from homology"/>
<comment type="function">
    <text evidence="2">Catalyzes the reversible conversion of aspartate and 2-oxoglutarate to glutamate and oxaloacetate. Can also transaminate prephenate in the presence of glutamate.</text>
</comment>
<evidence type="ECO:0000256" key="6">
    <source>
        <dbReference type="ARBA" id="ARBA00012753"/>
    </source>
</evidence>
<evidence type="ECO:0000256" key="5">
    <source>
        <dbReference type="ARBA" id="ARBA00011738"/>
    </source>
</evidence>
<dbReference type="InterPro" id="IPR015422">
    <property type="entry name" value="PyrdxlP-dep_Trfase_small"/>
</dbReference>
<keyword evidence="10 16" id="KW-0808">Transferase</keyword>
<dbReference type="InterPro" id="IPR015424">
    <property type="entry name" value="PyrdxlP-dep_Trfase"/>
</dbReference>
<dbReference type="CDD" id="cd00609">
    <property type="entry name" value="AAT_like"/>
    <property type="match status" value="1"/>
</dbReference>
<keyword evidence="17" id="KW-1185">Reference proteome</keyword>
<dbReference type="Gene3D" id="3.40.640.10">
    <property type="entry name" value="Type I PLP-dependent aspartate aminotransferase-like (Major domain)"/>
    <property type="match status" value="1"/>
</dbReference>
<evidence type="ECO:0000256" key="3">
    <source>
        <dbReference type="ARBA" id="ARBA00004496"/>
    </source>
</evidence>
<dbReference type="GO" id="GO:0005737">
    <property type="term" value="C:cytoplasm"/>
    <property type="evidence" value="ECO:0007669"/>
    <property type="project" value="UniProtKB-SubCell"/>
</dbReference>